<keyword evidence="1" id="KW-0813">Transport</keyword>
<evidence type="ECO:0000256" key="2">
    <source>
        <dbReference type="ARBA" id="ARBA00022927"/>
    </source>
</evidence>
<evidence type="ECO:0000256" key="3">
    <source>
        <dbReference type="SAM" id="MobiDB-lite"/>
    </source>
</evidence>
<dbReference type="GO" id="GO:0005829">
    <property type="term" value="C:cytosol"/>
    <property type="evidence" value="ECO:0007669"/>
    <property type="project" value="TreeGrafter"/>
</dbReference>
<evidence type="ECO:0000313" key="4">
    <source>
        <dbReference type="EMBL" id="PCI96852.1"/>
    </source>
</evidence>
<accession>A0A2A4YPU7</accession>
<dbReference type="PANTHER" id="PTHR34982:SF1">
    <property type="entry name" value="FLAGELLAR ASSEMBLY PROTEIN FLIH"/>
    <property type="match status" value="1"/>
</dbReference>
<protein>
    <submittedName>
        <fullName evidence="4">Uncharacterized protein</fullName>
    </submittedName>
</protein>
<gene>
    <name evidence="4" type="ORF">COB13_16930</name>
</gene>
<feature type="compositionally biased region" description="Acidic residues" evidence="3">
    <location>
        <begin position="286"/>
        <end position="305"/>
    </location>
</feature>
<proteinExistence type="predicted"/>
<keyword evidence="2" id="KW-0653">Protein transport</keyword>
<dbReference type="InterPro" id="IPR051472">
    <property type="entry name" value="T3SS_Stator/FliH"/>
</dbReference>
<reference key="1">
    <citation type="submission" date="2017-08" db="EMBL/GenBank/DDBJ databases">
        <title>A dynamic microbial community with high functional redundancy inhabits the cold, oxic subseafloor aquifer.</title>
        <authorList>
            <person name="Tully B.J."/>
            <person name="Wheat C.G."/>
            <person name="Glazer B.T."/>
            <person name="Huber J.A."/>
        </authorList>
    </citation>
    <scope>NUCLEOTIDE SEQUENCE [LARGE SCALE GENOMIC DNA]</scope>
</reference>
<dbReference type="EMBL" id="NVUS01000037">
    <property type="protein sequence ID" value="PCI96852.1"/>
    <property type="molecule type" value="Genomic_DNA"/>
</dbReference>
<dbReference type="GO" id="GO:0015031">
    <property type="term" value="P:protein transport"/>
    <property type="evidence" value="ECO:0007669"/>
    <property type="project" value="UniProtKB-KW"/>
</dbReference>
<feature type="region of interest" description="Disordered" evidence="3">
    <location>
        <begin position="248"/>
        <end position="322"/>
    </location>
</feature>
<organism evidence="4">
    <name type="scientific">OCS116 cluster bacterium</name>
    <dbReference type="NCBI Taxonomy" id="2030921"/>
    <lineage>
        <taxon>Bacteria</taxon>
        <taxon>Pseudomonadati</taxon>
        <taxon>Pseudomonadota</taxon>
        <taxon>Alphaproteobacteria</taxon>
        <taxon>OCS116 cluster</taxon>
    </lineage>
</organism>
<comment type="caution">
    <text evidence="4">The sequence shown here is derived from an EMBL/GenBank/DDBJ whole genome shotgun (WGS) entry which is preliminary data.</text>
</comment>
<reference evidence="4" key="2">
    <citation type="journal article" date="2018" name="ISME J.">
        <title>A dynamic microbial community with high functional redundancy inhabits the cold, oxic subseafloor aquifer.</title>
        <authorList>
            <person name="Tully B.J."/>
            <person name="Wheat C.G."/>
            <person name="Glazer B.T."/>
            <person name="Huber J.A."/>
        </authorList>
    </citation>
    <scope>NUCLEOTIDE SEQUENCE</scope>
    <source>
        <strain evidence="4">NORP83</strain>
    </source>
</reference>
<dbReference type="AlphaFoldDB" id="A0A2A4YPU7"/>
<name>A0A2A4YPU7_9PROT</name>
<dbReference type="PANTHER" id="PTHR34982">
    <property type="entry name" value="YOP PROTEINS TRANSLOCATION PROTEIN L"/>
    <property type="match status" value="1"/>
</dbReference>
<feature type="compositionally biased region" description="Acidic residues" evidence="3">
    <location>
        <begin position="248"/>
        <end position="276"/>
    </location>
</feature>
<sequence length="322" mass="35727">MAETLKFTFNTAFGTRSENEELNVELPIITQEDVDAARTQGFIQGREDGLAEATGQFNADFKTSFETISEKLDVLLTSQAASAQMAMEQAQNYALLIAQKISKAALTQHPTEQIIALIDDCLSHVSLMPHLVVRVHQSLSQQTQTELQPIIEQKGFEGKLIILGEEDIPLGDCMIEWADGGVAHNTQQIVQIISNRLADYFGFDAEAVQAETQPELTDENTDLLDENHIENDDEDIFGSDEDETIDDADEVETTDEAEQDELVESLDEDAQDEDTLDKDTLNTIVQDEDTTDMIDTDFEPADEPSDQQLVAEPQGLEGQIDE</sequence>
<evidence type="ECO:0000256" key="1">
    <source>
        <dbReference type="ARBA" id="ARBA00022448"/>
    </source>
</evidence>